<evidence type="ECO:0000313" key="3">
    <source>
        <dbReference type="Proteomes" id="UP000595970"/>
    </source>
</evidence>
<sequence length="56" mass="5975">MNKVIAVAMASGIMLMSSAVEAKGFSMSRPPSPARPSPVRLPSLNLHRVRSSSRPL</sequence>
<dbReference type="Proteomes" id="UP000595970">
    <property type="component" value="Segment"/>
</dbReference>
<accession>A0A7S6HSA8</accession>
<evidence type="ECO:0000313" key="2">
    <source>
        <dbReference type="EMBL" id="QOC54748.1"/>
    </source>
</evidence>
<feature type="compositionally biased region" description="Basic residues" evidence="1">
    <location>
        <begin position="47"/>
        <end position="56"/>
    </location>
</feature>
<organism evidence="2 3">
    <name type="scientific">Aeromonas phage T7-Ah</name>
    <dbReference type="NCBI Taxonomy" id="2759196"/>
    <lineage>
        <taxon>Viruses</taxon>
        <taxon>Duplodnaviria</taxon>
        <taxon>Heunggongvirae</taxon>
        <taxon>Uroviricota</taxon>
        <taxon>Caudoviricetes</taxon>
        <taxon>Autographivirales</taxon>
        <taxon>Autotranscriptaviridae</taxon>
        <taxon>Studiervirinae</taxon>
        <taxon>Armandvirus</taxon>
        <taxon>Armandvirus T7Ah</taxon>
    </lineage>
</organism>
<proteinExistence type="predicted"/>
<keyword evidence="3" id="KW-1185">Reference proteome</keyword>
<dbReference type="EMBL" id="MT740748">
    <property type="protein sequence ID" value="QOC54748.1"/>
    <property type="molecule type" value="Genomic_DNA"/>
</dbReference>
<name>A0A7S6HSA8_9CAUD</name>
<feature type="region of interest" description="Disordered" evidence="1">
    <location>
        <begin position="24"/>
        <end position="56"/>
    </location>
</feature>
<evidence type="ECO:0000256" key="1">
    <source>
        <dbReference type="SAM" id="MobiDB-lite"/>
    </source>
</evidence>
<reference evidence="2 3" key="1">
    <citation type="journal article" date="2021" name="Arch.">
        <title>Characterization of bacteriophage T7-Ah reveals its lytic activity against a subset of both mesophilic and psychrophilic Aeromonas salmonicida strains.</title>
        <authorList>
            <person name="Leduc G.R."/>
            <person name="Paquet V.E."/>
            <person name="Vincent A.T."/>
            <person name="Charette S.J."/>
        </authorList>
    </citation>
    <scope>NUCLEOTIDE SEQUENCE [LARGE SCALE GENOMIC DNA]</scope>
</reference>
<protein>
    <submittedName>
        <fullName evidence="2">Uncharacterized protein</fullName>
    </submittedName>
</protein>